<proteinExistence type="predicted"/>
<protein>
    <submittedName>
        <fullName evidence="1">Metallo-beta-lactamase superfamily protein</fullName>
    </submittedName>
</protein>
<dbReference type="Proteomes" id="UP000805649">
    <property type="component" value="Unassembled WGS sequence"/>
</dbReference>
<evidence type="ECO:0000313" key="2">
    <source>
        <dbReference type="Proteomes" id="UP000805649"/>
    </source>
</evidence>
<organism evidence="1 2">
    <name type="scientific">Colletotrichum truncatum</name>
    <name type="common">Anthracnose fungus</name>
    <name type="synonym">Colletotrichum capsici</name>
    <dbReference type="NCBI Taxonomy" id="5467"/>
    <lineage>
        <taxon>Eukaryota</taxon>
        <taxon>Fungi</taxon>
        <taxon>Dikarya</taxon>
        <taxon>Ascomycota</taxon>
        <taxon>Pezizomycotina</taxon>
        <taxon>Sordariomycetes</taxon>
        <taxon>Hypocreomycetidae</taxon>
        <taxon>Glomerellales</taxon>
        <taxon>Glomerellaceae</taxon>
        <taxon>Colletotrichum</taxon>
        <taxon>Colletotrichum truncatum species complex</taxon>
    </lineage>
</organism>
<dbReference type="EMBL" id="VUJX02000006">
    <property type="protein sequence ID" value="KAL0935784.1"/>
    <property type="molecule type" value="Genomic_DNA"/>
</dbReference>
<comment type="caution">
    <text evidence="1">The sequence shown here is derived from an EMBL/GenBank/DDBJ whole genome shotgun (WGS) entry which is preliminary data.</text>
</comment>
<evidence type="ECO:0000313" key="1">
    <source>
        <dbReference type="EMBL" id="KAL0935784.1"/>
    </source>
</evidence>
<reference evidence="1 2" key="1">
    <citation type="journal article" date="2020" name="Phytopathology">
        <title>Genome Sequence Resources of Colletotrichum truncatum, C. plurivorum, C. musicola, and C. sojae: Four Species Pathogenic to Soybean (Glycine max).</title>
        <authorList>
            <person name="Rogerio F."/>
            <person name="Boufleur T.R."/>
            <person name="Ciampi-Guillardi M."/>
            <person name="Sukno S.A."/>
            <person name="Thon M.R."/>
            <person name="Massola Junior N.S."/>
            <person name="Baroncelli R."/>
        </authorList>
    </citation>
    <scope>NUCLEOTIDE SEQUENCE [LARGE SCALE GENOMIC DNA]</scope>
    <source>
        <strain evidence="1 2">CMES1059</strain>
    </source>
</reference>
<accession>A0ACC3YV94</accession>
<gene>
    <name evidence="1" type="ORF">CTRU02_210375</name>
</gene>
<name>A0ACC3YV94_COLTU</name>
<sequence>MAEEPAIIFISTGTVQIPKQMMSQPVGDSWAFLRQLRSFRDNEWSEKLPIGVFVISHPQGPILFDTGESTHFNDPSYHPFWAPTKRVSKVEIRPEESITAQLWARGIDPCNIQAIVLSHLHGDHAGGLKELRDQNPDVPVYVSDSHWKAFGNRPLFATASGCAPQHWPKDFKPDILQPAAHAIGPWEASYAITSDRTVFAIDTPGHVPGHVSLVVYGRDPHKGPTTYFLTGDATYSIDTLNAEEPDGITGDPKTALQSIKKIKEFARTVDLVVLPSHDPNTEKMLKERTLYRPGP</sequence>
<keyword evidence="2" id="KW-1185">Reference proteome</keyword>